<reference evidence="2 3" key="1">
    <citation type="submission" date="2023-05" db="EMBL/GenBank/DDBJ databases">
        <title>Novel species of genus Flectobacillus isolated from stream in China.</title>
        <authorList>
            <person name="Lu H."/>
        </authorList>
    </citation>
    <scope>NUCLEOTIDE SEQUENCE [LARGE SCALE GENOMIC DNA]</scope>
    <source>
        <strain evidence="2 3">KCTC 42575</strain>
    </source>
</reference>
<accession>A0ABT6YE09</accession>
<dbReference type="Proteomes" id="UP001236507">
    <property type="component" value="Unassembled WGS sequence"/>
</dbReference>
<organism evidence="2 3">
    <name type="scientific">Flectobacillus roseus</name>
    <dbReference type="NCBI Taxonomy" id="502259"/>
    <lineage>
        <taxon>Bacteria</taxon>
        <taxon>Pseudomonadati</taxon>
        <taxon>Bacteroidota</taxon>
        <taxon>Cytophagia</taxon>
        <taxon>Cytophagales</taxon>
        <taxon>Flectobacillaceae</taxon>
        <taxon>Flectobacillus</taxon>
    </lineage>
</organism>
<feature type="signal peptide" evidence="1">
    <location>
        <begin position="1"/>
        <end position="20"/>
    </location>
</feature>
<proteinExistence type="predicted"/>
<feature type="chain" id="PRO_5045565166" description="DUF4148 domain-containing protein" evidence="1">
    <location>
        <begin position="21"/>
        <end position="122"/>
    </location>
</feature>
<protein>
    <recommendedName>
        <fullName evidence="4">DUF4148 domain-containing protein</fullName>
    </recommendedName>
</protein>
<evidence type="ECO:0000313" key="2">
    <source>
        <dbReference type="EMBL" id="MDI9861780.1"/>
    </source>
</evidence>
<name>A0ABT6YE09_9BACT</name>
<keyword evidence="1" id="KW-0732">Signal</keyword>
<evidence type="ECO:0000256" key="1">
    <source>
        <dbReference type="SAM" id="SignalP"/>
    </source>
</evidence>
<comment type="caution">
    <text evidence="2">The sequence shown here is derived from an EMBL/GenBank/DDBJ whole genome shotgun (WGS) entry which is preliminary data.</text>
</comment>
<dbReference type="EMBL" id="JASHIF010000022">
    <property type="protein sequence ID" value="MDI9861780.1"/>
    <property type="molecule type" value="Genomic_DNA"/>
</dbReference>
<keyword evidence="3" id="KW-1185">Reference proteome</keyword>
<dbReference type="RefSeq" id="WP_283346138.1">
    <property type="nucleotide sequence ID" value="NZ_JASHIF010000022.1"/>
</dbReference>
<evidence type="ECO:0000313" key="3">
    <source>
        <dbReference type="Proteomes" id="UP001236507"/>
    </source>
</evidence>
<evidence type="ECO:0008006" key="4">
    <source>
        <dbReference type="Google" id="ProtNLM"/>
    </source>
</evidence>
<gene>
    <name evidence="2" type="ORF">QM524_21345</name>
</gene>
<sequence length="122" mass="13655">MKTWIYALALILTANLAAEAQNTWTSDPGYSTHNYKHPNKAAAAKKQAEKNHNTAFVVVGKTSRDYKKFADEATEKKLLLEYGKTPEELANVKNYKMPHTNTTNSASVEKEIAVKAERVDKN</sequence>